<keyword evidence="1" id="KW-0597">Phosphoprotein</keyword>
<keyword evidence="4" id="KW-1185">Reference proteome</keyword>
<evidence type="ECO:0000313" key="3">
    <source>
        <dbReference type="EMBL" id="UXC20478.1"/>
    </source>
</evidence>
<feature type="domain" description="Response regulatory" evidence="2">
    <location>
        <begin position="3"/>
        <end position="115"/>
    </location>
</feature>
<evidence type="ECO:0000313" key="4">
    <source>
        <dbReference type="Proteomes" id="UP001058290"/>
    </source>
</evidence>
<gene>
    <name evidence="3" type="ORF">N4T19_10355</name>
</gene>
<name>A0ABY6A452_9BURK</name>
<dbReference type="InterPro" id="IPR001789">
    <property type="entry name" value="Sig_transdc_resp-reg_receiver"/>
</dbReference>
<proteinExistence type="predicted"/>
<dbReference type="SUPFAM" id="SSF52172">
    <property type="entry name" value="CheY-like"/>
    <property type="match status" value="1"/>
</dbReference>
<dbReference type="Proteomes" id="UP001058290">
    <property type="component" value="Chromosome"/>
</dbReference>
<dbReference type="EMBL" id="CP104377">
    <property type="protein sequence ID" value="UXC20478.1"/>
    <property type="molecule type" value="Genomic_DNA"/>
</dbReference>
<feature type="modified residue" description="4-aspartylphosphate" evidence="1">
    <location>
        <position position="52"/>
    </location>
</feature>
<dbReference type="RefSeq" id="WP_182343134.1">
    <property type="nucleotide sequence ID" value="NZ_CP104377.1"/>
</dbReference>
<dbReference type="Pfam" id="PF00072">
    <property type="entry name" value="Response_reg"/>
    <property type="match status" value="1"/>
</dbReference>
<sequence length="123" mass="13469">MIAYLYVEDDEDIREGFMAVMDAPHRQIVGAESAEAALDLGNQGRFDVLVTDVSLPGMSGTDLARQWLAQDQQRHVLLISGYAFNHGLASIGPNVRALLKSCEPEELEAMLESIEAQLLARPS</sequence>
<evidence type="ECO:0000256" key="1">
    <source>
        <dbReference type="PROSITE-ProRule" id="PRU00169"/>
    </source>
</evidence>
<dbReference type="InterPro" id="IPR011006">
    <property type="entry name" value="CheY-like_superfamily"/>
</dbReference>
<dbReference type="SMART" id="SM00448">
    <property type="entry name" value="REC"/>
    <property type="match status" value="1"/>
</dbReference>
<accession>A0ABY6A452</accession>
<organism evidence="3 4">
    <name type="scientific">Comamonas squillarum</name>
    <dbReference type="NCBI Taxonomy" id="2977320"/>
    <lineage>
        <taxon>Bacteria</taxon>
        <taxon>Pseudomonadati</taxon>
        <taxon>Pseudomonadota</taxon>
        <taxon>Betaproteobacteria</taxon>
        <taxon>Burkholderiales</taxon>
        <taxon>Comamonadaceae</taxon>
        <taxon>Comamonas</taxon>
    </lineage>
</organism>
<dbReference type="PROSITE" id="PS50110">
    <property type="entry name" value="RESPONSE_REGULATORY"/>
    <property type="match status" value="1"/>
</dbReference>
<dbReference type="Gene3D" id="3.40.50.2300">
    <property type="match status" value="1"/>
</dbReference>
<protein>
    <submittedName>
        <fullName evidence="3">Response regulator</fullName>
    </submittedName>
</protein>
<reference evidence="3" key="1">
    <citation type="submission" date="2022-09" db="EMBL/GenBank/DDBJ databases">
        <title>Bacterial diversity in gut of crayfish and pufferfish.</title>
        <authorList>
            <person name="Huang Y."/>
        </authorList>
    </citation>
    <scope>NUCLEOTIDE SEQUENCE</scope>
    <source>
        <strain evidence="3">PR12</strain>
    </source>
</reference>
<evidence type="ECO:0000259" key="2">
    <source>
        <dbReference type="PROSITE" id="PS50110"/>
    </source>
</evidence>